<organism evidence="3 4">
    <name type="scientific">Xylanibacter caecicola</name>
    <dbReference type="NCBI Taxonomy" id="2736294"/>
    <lineage>
        <taxon>Bacteria</taxon>
        <taxon>Pseudomonadati</taxon>
        <taxon>Bacteroidota</taxon>
        <taxon>Bacteroidia</taxon>
        <taxon>Bacteroidales</taxon>
        <taxon>Prevotellaceae</taxon>
        <taxon>Xylanibacter</taxon>
    </lineage>
</organism>
<dbReference type="Proteomes" id="UP000820977">
    <property type="component" value="Unassembled WGS sequence"/>
</dbReference>
<dbReference type="RefSeq" id="WP_172344291.1">
    <property type="nucleotide sequence ID" value="NZ_CASTNK010000021.1"/>
</dbReference>
<accession>A0ABX2B0N4</accession>
<dbReference type="PANTHER" id="PTHR30570">
    <property type="entry name" value="PERIPLASMIC PHOSPHATE BINDING COMPONENT OF PHOSPHATE ABC TRANSPORTER"/>
    <property type="match status" value="1"/>
</dbReference>
<keyword evidence="1" id="KW-0732">Signal</keyword>
<keyword evidence="4" id="KW-1185">Reference proteome</keyword>
<protein>
    <submittedName>
        <fullName evidence="3">Phosphate-binding protein</fullName>
    </submittedName>
</protein>
<dbReference type="Pfam" id="PF12849">
    <property type="entry name" value="PBP_like_2"/>
    <property type="match status" value="1"/>
</dbReference>
<sequence>MTKKLFSNIFVGLITLGFFSACTEKNPSNRTDTYSSGKIVFAADESFSTILNEEKAVFESKFREAEVEPFYTNELDAINLLMKDSVHLVVAARDLTQKEKKNLVSRNLKAVTFPIGYDGLAFIVNKENTDTCITVRDVKRILSGEVKNWSDVYPGSKRGKIEVIFDNKQSSAVHFCVDSILGGKPINSENIVAGKTSKEVIDYVEATPGAIGIIGSNWLYDGRDTTNITFKKNINVMAVSKMETATPMNSWKPYQAYFLDGRYPFVRTIYALVCDPLRALPMHFAQFISDPTGQLIILKSGLLPYRGDIQIRSIKVNKE</sequence>
<gene>
    <name evidence="3" type="ORF">HPS54_04590</name>
</gene>
<dbReference type="PANTHER" id="PTHR30570:SF1">
    <property type="entry name" value="PHOSPHATE-BINDING PROTEIN PSTS"/>
    <property type="match status" value="1"/>
</dbReference>
<comment type="caution">
    <text evidence="3">The sequence shown here is derived from an EMBL/GenBank/DDBJ whole genome shotgun (WGS) entry which is preliminary data.</text>
</comment>
<reference evidence="3 4" key="1">
    <citation type="submission" date="2020-05" db="EMBL/GenBank/DDBJ databases">
        <title>Distinct polysaccharide utilization as determinants for interspecies competition between intestinal Prevotella spp.</title>
        <authorList>
            <person name="Galvez E.J.C."/>
            <person name="Iljazovic A."/>
            <person name="Strowig T."/>
        </authorList>
    </citation>
    <scope>NUCLEOTIDE SEQUENCE [LARGE SCALE GENOMIC DNA]</scope>
    <source>
        <strain evidence="3 4">PCHR</strain>
    </source>
</reference>
<evidence type="ECO:0000256" key="1">
    <source>
        <dbReference type="ARBA" id="ARBA00022729"/>
    </source>
</evidence>
<proteinExistence type="predicted"/>
<dbReference type="SUPFAM" id="SSF53850">
    <property type="entry name" value="Periplasmic binding protein-like II"/>
    <property type="match status" value="1"/>
</dbReference>
<dbReference type="EMBL" id="JABKKJ010000005">
    <property type="protein sequence ID" value="NPE24801.1"/>
    <property type="molecule type" value="Genomic_DNA"/>
</dbReference>
<dbReference type="InterPro" id="IPR024370">
    <property type="entry name" value="PBP_domain"/>
</dbReference>
<evidence type="ECO:0000313" key="4">
    <source>
        <dbReference type="Proteomes" id="UP000820977"/>
    </source>
</evidence>
<dbReference type="Gene3D" id="3.40.190.10">
    <property type="entry name" value="Periplasmic binding protein-like II"/>
    <property type="match status" value="2"/>
</dbReference>
<dbReference type="InterPro" id="IPR050811">
    <property type="entry name" value="Phosphate_ABC_transporter"/>
</dbReference>
<evidence type="ECO:0000313" key="3">
    <source>
        <dbReference type="EMBL" id="NPE24801.1"/>
    </source>
</evidence>
<dbReference type="PROSITE" id="PS51257">
    <property type="entry name" value="PROKAR_LIPOPROTEIN"/>
    <property type="match status" value="1"/>
</dbReference>
<name>A0ABX2B0N4_9BACT</name>
<feature type="domain" description="PBP" evidence="2">
    <location>
        <begin position="33"/>
        <end position="289"/>
    </location>
</feature>
<evidence type="ECO:0000259" key="2">
    <source>
        <dbReference type="Pfam" id="PF12849"/>
    </source>
</evidence>